<evidence type="ECO:0000313" key="7">
    <source>
        <dbReference type="Proteomes" id="UP000694680"/>
    </source>
</evidence>
<sequence>MLLSPSLPAALLPCLQTFQSPSIRGANKVWSTCRDIPQNFNNPNSSVGLIGGAGHMSKASPERKTSKRAAQGAMFDEKLKRMAPSVQCSDDEMTLKVKRVSPMHFLVDSGEKPLTPLAGMSSKCGFSMKRSRRDVQFAASYQGCHVTQQGGEYILPLRLWGAPMAMSCPALLPSPSVFCFPSGMVVKIVGITANDLNVKVSSTWTSLSAACISCGFIVEVFSGGLTLTAPYNRGFCVEMKDNEYLLTLLWTDVELLVTCPSIPNIKPTMATVTLPSTTSGGLLSSLYSQLLGFSLPTSTQSPPSTVSTMAPFLRPRYLSAVPASMKANAEGLPSDELSSFSFISQYAPYLMLPRSDHPTQSSTTKSTATVPTLPELPKSPRYAFSVFPQRPLLPGNFGPTTASPFPATPTQASVATSALTSEPKEKNQVPEQIEFPYPFLPFLRGPPPPKDQGLASGDTKPEIQIPELPQLLYPRTYHIPVLYPQTKHPPEKQNSQTTALTTTPTTTTDTPKKPAAQLAFYHPHTFMQVYYLPQQAALPVLPDPPTTSATNTAPPDQHERQPISRALPPLYPFLSHEKLKTATRIW</sequence>
<comment type="subcellular location">
    <subcellularLocation>
        <location evidence="1">Secreted</location>
    </subcellularLocation>
</comment>
<organism evidence="6 7">
    <name type="scientific">Gouania willdenowi</name>
    <name type="common">Blunt-snouted clingfish</name>
    <name type="synonym">Lepadogaster willdenowi</name>
    <dbReference type="NCBI Taxonomy" id="441366"/>
    <lineage>
        <taxon>Eukaryota</taxon>
        <taxon>Metazoa</taxon>
        <taxon>Chordata</taxon>
        <taxon>Craniata</taxon>
        <taxon>Vertebrata</taxon>
        <taxon>Euteleostomi</taxon>
        <taxon>Actinopterygii</taxon>
        <taxon>Neopterygii</taxon>
        <taxon>Teleostei</taxon>
        <taxon>Neoteleostei</taxon>
        <taxon>Acanthomorphata</taxon>
        <taxon>Ovalentaria</taxon>
        <taxon>Blenniimorphae</taxon>
        <taxon>Blenniiformes</taxon>
        <taxon>Gobiesocoidei</taxon>
        <taxon>Gobiesocidae</taxon>
        <taxon>Gobiesocinae</taxon>
        <taxon>Gouania</taxon>
    </lineage>
</organism>
<feature type="region of interest" description="Disordered" evidence="4">
    <location>
        <begin position="485"/>
        <end position="513"/>
    </location>
</feature>
<evidence type="ECO:0000256" key="4">
    <source>
        <dbReference type="SAM" id="MobiDB-lite"/>
    </source>
</evidence>
<reference evidence="6" key="3">
    <citation type="submission" date="2025-09" db="UniProtKB">
        <authorList>
            <consortium name="Ensembl"/>
        </authorList>
    </citation>
    <scope>IDENTIFICATION</scope>
</reference>
<keyword evidence="2" id="KW-0964">Secreted</keyword>
<protein>
    <submittedName>
        <fullName evidence="6">Uncharacterized LOC114463705</fullName>
    </submittedName>
</protein>
<feature type="compositionally biased region" description="Polar residues" evidence="4">
    <location>
        <begin position="358"/>
        <end position="370"/>
    </location>
</feature>
<feature type="compositionally biased region" description="Low complexity" evidence="4">
    <location>
        <begin position="497"/>
        <end position="513"/>
    </location>
</feature>
<feature type="region of interest" description="Disordered" evidence="4">
    <location>
        <begin position="355"/>
        <end position="374"/>
    </location>
</feature>
<accession>A0A8C5NGX8</accession>
<reference evidence="6" key="1">
    <citation type="submission" date="2020-06" db="EMBL/GenBank/DDBJ databases">
        <authorList>
            <consortium name="Wellcome Sanger Institute Data Sharing"/>
        </authorList>
    </citation>
    <scope>NUCLEOTIDE SEQUENCE [LARGE SCALE GENOMIC DNA]</scope>
</reference>
<reference evidence="6" key="2">
    <citation type="submission" date="2025-08" db="UniProtKB">
        <authorList>
            <consortium name="Ensembl"/>
        </authorList>
    </citation>
    <scope>IDENTIFICATION</scope>
</reference>
<evidence type="ECO:0000259" key="5">
    <source>
        <dbReference type="Pfam" id="PF22821"/>
    </source>
</evidence>
<dbReference type="Ensembl" id="ENSGWIT00000058533.1">
    <property type="protein sequence ID" value="ENSGWIP00000054312.1"/>
    <property type="gene ID" value="ENSGWIG00000025977.1"/>
</dbReference>
<feature type="compositionally biased region" description="Low complexity" evidence="4">
    <location>
        <begin position="546"/>
        <end position="555"/>
    </location>
</feature>
<dbReference type="Proteomes" id="UP000694680">
    <property type="component" value="Chromosome 5"/>
</dbReference>
<evidence type="ECO:0000256" key="3">
    <source>
        <dbReference type="ARBA" id="ARBA00022729"/>
    </source>
</evidence>
<keyword evidence="3" id="KW-0732">Signal</keyword>
<gene>
    <name evidence="6" type="primary">LOC114463705</name>
</gene>
<dbReference type="Pfam" id="PF22821">
    <property type="entry name" value="ZP1_ZP4_Ig-like"/>
    <property type="match status" value="1"/>
</dbReference>
<evidence type="ECO:0000313" key="6">
    <source>
        <dbReference type="Ensembl" id="ENSGWIP00000054312.1"/>
    </source>
</evidence>
<evidence type="ECO:0000256" key="2">
    <source>
        <dbReference type="ARBA" id="ARBA00022525"/>
    </source>
</evidence>
<dbReference type="GO" id="GO:0005576">
    <property type="term" value="C:extracellular region"/>
    <property type="evidence" value="ECO:0007669"/>
    <property type="project" value="UniProtKB-SubCell"/>
</dbReference>
<dbReference type="InterPro" id="IPR054554">
    <property type="entry name" value="ZP1/4_Ig-like"/>
</dbReference>
<dbReference type="AlphaFoldDB" id="A0A8C5NGX8"/>
<evidence type="ECO:0000256" key="1">
    <source>
        <dbReference type="ARBA" id="ARBA00004613"/>
    </source>
</evidence>
<feature type="region of interest" description="Disordered" evidence="4">
    <location>
        <begin position="541"/>
        <end position="563"/>
    </location>
</feature>
<keyword evidence="7" id="KW-1185">Reference proteome</keyword>
<name>A0A8C5NGX8_GOUWI</name>
<feature type="domain" description="Zona pellucida sperm-binding protein 1/4 Ig-like" evidence="5">
    <location>
        <begin position="88"/>
        <end position="159"/>
    </location>
</feature>
<proteinExistence type="predicted"/>